<protein>
    <submittedName>
        <fullName evidence="1">Uncharacterized protein</fullName>
    </submittedName>
</protein>
<dbReference type="Proteomes" id="UP001234989">
    <property type="component" value="Chromosome 2"/>
</dbReference>
<evidence type="ECO:0000313" key="1">
    <source>
        <dbReference type="EMBL" id="WMV13872.1"/>
    </source>
</evidence>
<dbReference type="EMBL" id="CP133613">
    <property type="protein sequence ID" value="WMV13872.1"/>
    <property type="molecule type" value="Genomic_DNA"/>
</dbReference>
<keyword evidence="2" id="KW-1185">Reference proteome</keyword>
<name>A0AAF0PZI3_SOLVR</name>
<dbReference type="AlphaFoldDB" id="A0AAF0PZI3"/>
<gene>
    <name evidence="1" type="ORF">MTR67_007257</name>
</gene>
<sequence>MHQGHSITLQEIDFSVATIVVTESHKVAIIGF</sequence>
<accession>A0AAF0PZI3</accession>
<evidence type="ECO:0000313" key="2">
    <source>
        <dbReference type="Proteomes" id="UP001234989"/>
    </source>
</evidence>
<organism evidence="1 2">
    <name type="scientific">Solanum verrucosum</name>
    <dbReference type="NCBI Taxonomy" id="315347"/>
    <lineage>
        <taxon>Eukaryota</taxon>
        <taxon>Viridiplantae</taxon>
        <taxon>Streptophyta</taxon>
        <taxon>Embryophyta</taxon>
        <taxon>Tracheophyta</taxon>
        <taxon>Spermatophyta</taxon>
        <taxon>Magnoliopsida</taxon>
        <taxon>eudicotyledons</taxon>
        <taxon>Gunneridae</taxon>
        <taxon>Pentapetalae</taxon>
        <taxon>asterids</taxon>
        <taxon>lamiids</taxon>
        <taxon>Solanales</taxon>
        <taxon>Solanaceae</taxon>
        <taxon>Solanoideae</taxon>
        <taxon>Solaneae</taxon>
        <taxon>Solanum</taxon>
    </lineage>
</organism>
<proteinExistence type="predicted"/>
<reference evidence="1" key="1">
    <citation type="submission" date="2023-08" db="EMBL/GenBank/DDBJ databases">
        <title>A de novo genome assembly of Solanum verrucosum Schlechtendal, a Mexican diploid species geographically isolated from the other diploid A-genome species in potato relatives.</title>
        <authorList>
            <person name="Hosaka K."/>
        </authorList>
    </citation>
    <scope>NUCLEOTIDE SEQUENCE</scope>
    <source>
        <tissue evidence="1">Young leaves</tissue>
    </source>
</reference>